<protein>
    <submittedName>
        <fullName evidence="2">Uncharacterized protein</fullName>
    </submittedName>
</protein>
<evidence type="ECO:0000313" key="3">
    <source>
        <dbReference type="Proteomes" id="UP000188532"/>
    </source>
</evidence>
<feature type="region of interest" description="Disordered" evidence="1">
    <location>
        <begin position="1"/>
        <end position="56"/>
    </location>
</feature>
<accession>A0A1V3WSM4</accession>
<name>A0A1V3WSM4_MYCKA</name>
<feature type="compositionally biased region" description="Basic residues" evidence="1">
    <location>
        <begin position="46"/>
        <end position="56"/>
    </location>
</feature>
<dbReference type="Proteomes" id="UP000188532">
    <property type="component" value="Unassembled WGS sequence"/>
</dbReference>
<dbReference type="EMBL" id="MVBN01000007">
    <property type="protein sequence ID" value="OOK69973.1"/>
    <property type="molecule type" value="Genomic_DNA"/>
</dbReference>
<sequence length="56" mass="6180">MRDSTRATSDGSDSARKEFGYFSGLSRVNVPARPSDRRAAGTLPLSRRRRQPGQAE</sequence>
<evidence type="ECO:0000256" key="1">
    <source>
        <dbReference type="SAM" id="MobiDB-lite"/>
    </source>
</evidence>
<evidence type="ECO:0000313" key="2">
    <source>
        <dbReference type="EMBL" id="OOK69973.1"/>
    </source>
</evidence>
<comment type="caution">
    <text evidence="2">The sequence shown here is derived from an EMBL/GenBank/DDBJ whole genome shotgun (WGS) entry which is preliminary data.</text>
</comment>
<feature type="compositionally biased region" description="Polar residues" evidence="1">
    <location>
        <begin position="1"/>
        <end position="12"/>
    </location>
</feature>
<proteinExistence type="predicted"/>
<dbReference type="AlphaFoldDB" id="A0A1V3WSM4"/>
<organism evidence="2 3">
    <name type="scientific">Mycobacterium kansasii</name>
    <dbReference type="NCBI Taxonomy" id="1768"/>
    <lineage>
        <taxon>Bacteria</taxon>
        <taxon>Bacillati</taxon>
        <taxon>Actinomycetota</taxon>
        <taxon>Actinomycetes</taxon>
        <taxon>Mycobacteriales</taxon>
        <taxon>Mycobacteriaceae</taxon>
        <taxon>Mycobacterium</taxon>
    </lineage>
</organism>
<gene>
    <name evidence="2" type="ORF">BZL29_5993</name>
</gene>
<reference evidence="2 3" key="1">
    <citation type="submission" date="2017-02" db="EMBL/GenBank/DDBJ databases">
        <title>Complete genome sequences of Mycobacterium kansasii strains isolated from rhesus macaques.</title>
        <authorList>
            <person name="Panda A."/>
            <person name="Nagaraj S."/>
            <person name="Zhao X."/>
            <person name="Tettelin H."/>
            <person name="Detolla L.J."/>
        </authorList>
    </citation>
    <scope>NUCLEOTIDE SEQUENCE [LARGE SCALE GENOMIC DNA]</scope>
    <source>
        <strain evidence="2 3">11-3469</strain>
    </source>
</reference>